<feature type="compositionally biased region" description="Low complexity" evidence="1">
    <location>
        <begin position="20"/>
        <end position="37"/>
    </location>
</feature>
<comment type="caution">
    <text evidence="2">The sequence shown here is derived from an EMBL/GenBank/DDBJ whole genome shotgun (WGS) entry which is preliminary data.</text>
</comment>
<proteinExistence type="predicted"/>
<dbReference type="EMBL" id="JAFFHB010000006">
    <property type="protein sequence ID" value="KAK4665108.1"/>
    <property type="molecule type" value="Genomic_DNA"/>
</dbReference>
<accession>A0ABR0HB52</accession>
<evidence type="ECO:0000256" key="1">
    <source>
        <dbReference type="SAM" id="MobiDB-lite"/>
    </source>
</evidence>
<organism evidence="2 3">
    <name type="scientific">Podospora pseudopauciseta</name>
    <dbReference type="NCBI Taxonomy" id="2093780"/>
    <lineage>
        <taxon>Eukaryota</taxon>
        <taxon>Fungi</taxon>
        <taxon>Dikarya</taxon>
        <taxon>Ascomycota</taxon>
        <taxon>Pezizomycotina</taxon>
        <taxon>Sordariomycetes</taxon>
        <taxon>Sordariomycetidae</taxon>
        <taxon>Sordariales</taxon>
        <taxon>Podosporaceae</taxon>
        <taxon>Podospora</taxon>
    </lineage>
</organism>
<dbReference type="Proteomes" id="UP001326199">
    <property type="component" value="Unassembled WGS sequence"/>
</dbReference>
<evidence type="ECO:0000313" key="2">
    <source>
        <dbReference type="EMBL" id="KAK4665108.1"/>
    </source>
</evidence>
<keyword evidence="3" id="KW-1185">Reference proteome</keyword>
<reference evidence="2 3" key="1">
    <citation type="journal article" date="2023" name="bioRxiv">
        <title>High-quality genome assemblies of four members of thePodospora anserinaspecies complex.</title>
        <authorList>
            <person name="Ament-Velasquez S.L."/>
            <person name="Vogan A.A."/>
            <person name="Wallerman O."/>
            <person name="Hartmann F."/>
            <person name="Gautier V."/>
            <person name="Silar P."/>
            <person name="Giraud T."/>
            <person name="Johannesson H."/>
        </authorList>
    </citation>
    <scope>NUCLEOTIDE SEQUENCE [LARGE SCALE GENOMIC DNA]</scope>
    <source>
        <strain evidence="2 3">CBS 411.78</strain>
    </source>
</reference>
<dbReference type="GeneID" id="87934038"/>
<feature type="region of interest" description="Disordered" evidence="1">
    <location>
        <begin position="1"/>
        <end position="57"/>
    </location>
</feature>
<feature type="compositionally biased region" description="Basic residues" evidence="1">
    <location>
        <begin position="1"/>
        <end position="19"/>
    </location>
</feature>
<name>A0ABR0HB52_9PEZI</name>
<protein>
    <submittedName>
        <fullName evidence="2">Uncharacterized protein</fullName>
    </submittedName>
</protein>
<evidence type="ECO:0000313" key="3">
    <source>
        <dbReference type="Proteomes" id="UP001326199"/>
    </source>
</evidence>
<dbReference type="RefSeq" id="XP_062765074.1">
    <property type="nucleotide sequence ID" value="XM_062913695.1"/>
</dbReference>
<gene>
    <name evidence="2" type="ORF">QC763_511380</name>
</gene>
<sequence length="413" mass="46922">MPPKKKKALIKKATPKGRLKASSTESTKGKATATTSTKKTHAASKASKDNDEGPVKFPQFKRFPLEIQQEIFTQALRKPSIHFMNVEKAVIPGYTNDKGNWVDPTWHLTYYPKPKSTDGSGYRINKDMGSVSRAAQQAVVLATKNPGNLPFSRAWGPMDTNHDLVVLDFLAGATSNPKSDFRYFHVNNQFFVPYFDPELSFPAGRSRLRDEGEKTKKSVFGTETPGGMADLKKVGVVYKQSSERACAKQNTVFQCCIHVDGSIVPHGDWTMCPDEVAGFIDSMPGLEVLYFVVQVPKGSREDRERLEIYRRWFSTTYHEQRRINGQPEDWLTLFHDADKTYIDVDRFLMLPSDEARRMDLDVVREVRQLIKEVHRQLTQDKDATPMDLRRIFRTPLGKRQAMAYKILLPVSGI</sequence>